<evidence type="ECO:0000313" key="2">
    <source>
        <dbReference type="Proteomes" id="UP000078576"/>
    </source>
</evidence>
<gene>
    <name evidence="1" type="ORF">VP1G_11226</name>
</gene>
<protein>
    <submittedName>
        <fullName evidence="1">Uncharacterized protein</fullName>
    </submittedName>
</protein>
<evidence type="ECO:0000313" key="1">
    <source>
        <dbReference type="EMBL" id="KUI60498.1"/>
    </source>
</evidence>
<dbReference type="AlphaFoldDB" id="A0A194V9F0"/>
<proteinExistence type="predicted"/>
<dbReference type="EMBL" id="KN714752">
    <property type="protein sequence ID" value="KUI60498.1"/>
    <property type="molecule type" value="Genomic_DNA"/>
</dbReference>
<sequence>MEPKASKTRAYKPEILNSLVIRATPEQSLKTLGSFLWSAKLDRTEALRGSAIPRDFNTWKGTHF</sequence>
<name>A0A194V9F0_CYTMA</name>
<accession>A0A194V9F0</accession>
<dbReference type="Proteomes" id="UP000078576">
    <property type="component" value="Unassembled WGS sequence"/>
</dbReference>
<keyword evidence="2" id="KW-1185">Reference proteome</keyword>
<organism evidence="1 2">
    <name type="scientific">Cytospora mali</name>
    <name type="common">Apple Valsa canker fungus</name>
    <name type="synonym">Valsa mali</name>
    <dbReference type="NCBI Taxonomy" id="578113"/>
    <lineage>
        <taxon>Eukaryota</taxon>
        <taxon>Fungi</taxon>
        <taxon>Dikarya</taxon>
        <taxon>Ascomycota</taxon>
        <taxon>Pezizomycotina</taxon>
        <taxon>Sordariomycetes</taxon>
        <taxon>Sordariomycetidae</taxon>
        <taxon>Diaporthales</taxon>
        <taxon>Cytosporaceae</taxon>
        <taxon>Cytospora</taxon>
    </lineage>
</organism>
<reference evidence="2" key="1">
    <citation type="submission" date="2014-12" db="EMBL/GenBank/DDBJ databases">
        <title>Genome Sequence of Valsa Canker Pathogens Uncovers a Specific Adaption of Colonization on Woody Bark.</title>
        <authorList>
            <person name="Yin Z."/>
            <person name="Liu H."/>
            <person name="Gao X."/>
            <person name="Li Z."/>
            <person name="Song N."/>
            <person name="Ke X."/>
            <person name="Dai Q."/>
            <person name="Wu Y."/>
            <person name="Sun Y."/>
            <person name="Xu J.-R."/>
            <person name="Kang Z.K."/>
            <person name="Wang L."/>
            <person name="Huang L."/>
        </authorList>
    </citation>
    <scope>NUCLEOTIDE SEQUENCE [LARGE SCALE GENOMIC DNA]</scope>
    <source>
        <strain evidence="2">SXYL134</strain>
    </source>
</reference>